<dbReference type="OrthoDB" id="9807087at2"/>
<accession>A0A5C1AE97</accession>
<protein>
    <submittedName>
        <fullName evidence="1">Carboxymuconolactone decarboxylase family protein</fullName>
    </submittedName>
</protein>
<dbReference type="EMBL" id="CP042425">
    <property type="protein sequence ID" value="QEL16346.1"/>
    <property type="molecule type" value="Genomic_DNA"/>
</dbReference>
<sequence length="176" mass="19425">MARILPLDVAAAPPAAREQLDEQIAKHGRATNMKRTLAHSPAALFALMRWYDLHAEVTAFLGDRLTTLFAHAVSAQTDCLVCSTFFRRWLTEAGEDPDDLKFDDRERAVVEYGRQLARDANGVTDAQYAAVASHLTPSQVVALTAFGGLMIATNVFNNVLKVDLDEYLFPFRKGAT</sequence>
<keyword evidence="2" id="KW-1185">Reference proteome</keyword>
<dbReference type="Proteomes" id="UP000324974">
    <property type="component" value="Chromosome"/>
</dbReference>
<reference evidence="2" key="1">
    <citation type="submission" date="2019-08" db="EMBL/GenBank/DDBJ databases">
        <title>Limnoglobus roseus gen. nov., sp. nov., a novel freshwater planctomycete with a giant genome from the family Gemmataceae.</title>
        <authorList>
            <person name="Kulichevskaya I.S."/>
            <person name="Naumoff D.G."/>
            <person name="Miroshnikov K."/>
            <person name="Ivanova A."/>
            <person name="Philippov D.A."/>
            <person name="Hakobyan A."/>
            <person name="Rijpstra I.C."/>
            <person name="Sinninghe Damste J.S."/>
            <person name="Liesack W."/>
            <person name="Dedysh S.N."/>
        </authorList>
    </citation>
    <scope>NUCLEOTIDE SEQUENCE [LARGE SCALE GENOMIC DNA]</scope>
    <source>
        <strain evidence="2">PX52</strain>
    </source>
</reference>
<gene>
    <name evidence="1" type="ORF">PX52LOC_03292</name>
</gene>
<evidence type="ECO:0000313" key="2">
    <source>
        <dbReference type="Proteomes" id="UP000324974"/>
    </source>
</evidence>
<dbReference type="KEGG" id="lrs:PX52LOC_03292"/>
<dbReference type="InterPro" id="IPR029032">
    <property type="entry name" value="AhpD-like"/>
</dbReference>
<proteinExistence type="predicted"/>
<dbReference type="AlphaFoldDB" id="A0A5C1AE97"/>
<name>A0A5C1AE97_9BACT</name>
<dbReference type="PANTHER" id="PTHR35446">
    <property type="entry name" value="SI:CH211-175M2.5"/>
    <property type="match status" value="1"/>
</dbReference>
<dbReference type="Gene3D" id="1.20.1290.10">
    <property type="entry name" value="AhpD-like"/>
    <property type="match status" value="1"/>
</dbReference>
<dbReference type="RefSeq" id="WP_149111086.1">
    <property type="nucleotide sequence ID" value="NZ_CP042425.1"/>
</dbReference>
<dbReference type="SUPFAM" id="SSF69118">
    <property type="entry name" value="AhpD-like"/>
    <property type="match status" value="1"/>
</dbReference>
<evidence type="ECO:0000313" key="1">
    <source>
        <dbReference type="EMBL" id="QEL16346.1"/>
    </source>
</evidence>
<organism evidence="1 2">
    <name type="scientific">Limnoglobus roseus</name>
    <dbReference type="NCBI Taxonomy" id="2598579"/>
    <lineage>
        <taxon>Bacteria</taxon>
        <taxon>Pseudomonadati</taxon>
        <taxon>Planctomycetota</taxon>
        <taxon>Planctomycetia</taxon>
        <taxon>Gemmatales</taxon>
        <taxon>Gemmataceae</taxon>
        <taxon>Limnoglobus</taxon>
    </lineage>
</organism>
<dbReference type="PANTHER" id="PTHR35446:SF2">
    <property type="entry name" value="CARBOXYMUCONOLACTONE DECARBOXYLASE-LIKE DOMAIN-CONTAINING PROTEIN"/>
    <property type="match status" value="1"/>
</dbReference>